<sequence length="131" mass="14526">MSWPQDNALHGSSGWQRKPVCCQWRRGCVEEELSVLALVESVATRGQESSLLAQTSYKSLRQGSTFSYIANVCKWSELSRRFFLERAAVQGRSGRSRVSGVGKGEGREEDTGYKLFLQEATVSLPLVPVLA</sequence>
<dbReference type="AlphaFoldDB" id="A0A5B7DMY9"/>
<comment type="caution">
    <text evidence="1">The sequence shown here is derived from an EMBL/GenBank/DDBJ whole genome shotgun (WGS) entry which is preliminary data.</text>
</comment>
<dbReference type="OrthoDB" id="6417347at2759"/>
<evidence type="ECO:0000313" key="1">
    <source>
        <dbReference type="EMBL" id="MPC22413.1"/>
    </source>
</evidence>
<accession>A0A5B7DMY9</accession>
<proteinExistence type="predicted"/>
<dbReference type="Proteomes" id="UP000324222">
    <property type="component" value="Unassembled WGS sequence"/>
</dbReference>
<name>A0A5B7DMY9_PORTR</name>
<keyword evidence="2" id="KW-1185">Reference proteome</keyword>
<dbReference type="EMBL" id="VSRR010001086">
    <property type="protein sequence ID" value="MPC22413.1"/>
    <property type="molecule type" value="Genomic_DNA"/>
</dbReference>
<gene>
    <name evidence="1" type="ORF">E2C01_015427</name>
</gene>
<evidence type="ECO:0000313" key="2">
    <source>
        <dbReference type="Proteomes" id="UP000324222"/>
    </source>
</evidence>
<protein>
    <submittedName>
        <fullName evidence="1">Uncharacterized protein</fullName>
    </submittedName>
</protein>
<organism evidence="1 2">
    <name type="scientific">Portunus trituberculatus</name>
    <name type="common">Swimming crab</name>
    <name type="synonym">Neptunus trituberculatus</name>
    <dbReference type="NCBI Taxonomy" id="210409"/>
    <lineage>
        <taxon>Eukaryota</taxon>
        <taxon>Metazoa</taxon>
        <taxon>Ecdysozoa</taxon>
        <taxon>Arthropoda</taxon>
        <taxon>Crustacea</taxon>
        <taxon>Multicrustacea</taxon>
        <taxon>Malacostraca</taxon>
        <taxon>Eumalacostraca</taxon>
        <taxon>Eucarida</taxon>
        <taxon>Decapoda</taxon>
        <taxon>Pleocyemata</taxon>
        <taxon>Brachyura</taxon>
        <taxon>Eubrachyura</taxon>
        <taxon>Portunoidea</taxon>
        <taxon>Portunidae</taxon>
        <taxon>Portuninae</taxon>
        <taxon>Portunus</taxon>
    </lineage>
</organism>
<reference evidence="1 2" key="1">
    <citation type="submission" date="2019-05" db="EMBL/GenBank/DDBJ databases">
        <title>Another draft genome of Portunus trituberculatus and its Hox gene families provides insights of decapod evolution.</title>
        <authorList>
            <person name="Jeong J.-H."/>
            <person name="Song I."/>
            <person name="Kim S."/>
            <person name="Choi T."/>
            <person name="Kim D."/>
            <person name="Ryu S."/>
            <person name="Kim W."/>
        </authorList>
    </citation>
    <scope>NUCLEOTIDE SEQUENCE [LARGE SCALE GENOMIC DNA]</scope>
    <source>
        <tissue evidence="1">Muscle</tissue>
    </source>
</reference>